<dbReference type="EMBL" id="JAWQEG010001408">
    <property type="protein sequence ID" value="KAK3879700.1"/>
    <property type="molecule type" value="Genomic_DNA"/>
</dbReference>
<reference evidence="2" key="1">
    <citation type="submission" date="2023-10" db="EMBL/GenBank/DDBJ databases">
        <title>Genome assemblies of two species of porcelain crab, Petrolisthes cinctipes and Petrolisthes manimaculis (Anomura: Porcellanidae).</title>
        <authorList>
            <person name="Angst P."/>
        </authorList>
    </citation>
    <scope>NUCLEOTIDE SEQUENCE</scope>
    <source>
        <strain evidence="2">PB745_01</strain>
        <tissue evidence="2">Gill</tissue>
    </source>
</reference>
<proteinExistence type="predicted"/>
<comment type="caution">
    <text evidence="2">The sequence shown here is derived from an EMBL/GenBank/DDBJ whole genome shotgun (WGS) entry which is preliminary data.</text>
</comment>
<dbReference type="Proteomes" id="UP001286313">
    <property type="component" value="Unassembled WGS sequence"/>
</dbReference>
<protein>
    <submittedName>
        <fullName evidence="2">Uncharacterized protein</fullName>
    </submittedName>
</protein>
<dbReference type="AlphaFoldDB" id="A0AAE1KRU2"/>
<organism evidence="2 3">
    <name type="scientific">Petrolisthes cinctipes</name>
    <name type="common">Flat porcelain crab</name>
    <dbReference type="NCBI Taxonomy" id="88211"/>
    <lineage>
        <taxon>Eukaryota</taxon>
        <taxon>Metazoa</taxon>
        <taxon>Ecdysozoa</taxon>
        <taxon>Arthropoda</taxon>
        <taxon>Crustacea</taxon>
        <taxon>Multicrustacea</taxon>
        <taxon>Malacostraca</taxon>
        <taxon>Eumalacostraca</taxon>
        <taxon>Eucarida</taxon>
        <taxon>Decapoda</taxon>
        <taxon>Pleocyemata</taxon>
        <taxon>Anomura</taxon>
        <taxon>Galatheoidea</taxon>
        <taxon>Porcellanidae</taxon>
        <taxon>Petrolisthes</taxon>
    </lineage>
</organism>
<evidence type="ECO:0000313" key="3">
    <source>
        <dbReference type="Proteomes" id="UP001286313"/>
    </source>
</evidence>
<accession>A0AAE1KRU2</accession>
<sequence>MSALQLAAEGRDYLMWCPDQEFDNAVSTLDIRGLVDLVQTLQDAMAVEQQTFDSLSQQLEVIHDPLQQQRLSAALCTSQTRLARLCSRNMRCFRQVSVGRSC</sequence>
<evidence type="ECO:0000313" key="1">
    <source>
        <dbReference type="EMBL" id="KAK3859010.1"/>
    </source>
</evidence>
<evidence type="ECO:0000313" key="2">
    <source>
        <dbReference type="EMBL" id="KAK3879700.1"/>
    </source>
</evidence>
<name>A0AAE1KRU2_PETCI</name>
<gene>
    <name evidence="2" type="ORF">Pcinc_015760</name>
    <name evidence="1" type="ORF">Pcinc_034833</name>
</gene>
<keyword evidence="3" id="KW-1185">Reference proteome</keyword>
<dbReference type="EMBL" id="JAWQEG010005142">
    <property type="protein sequence ID" value="KAK3859010.1"/>
    <property type="molecule type" value="Genomic_DNA"/>
</dbReference>